<dbReference type="AlphaFoldDB" id="A0A2V0QR74"/>
<dbReference type="Gene3D" id="2.30.140.50">
    <property type="entry name" value="Protein of unknown function DUF2790"/>
    <property type="match status" value="1"/>
</dbReference>
<proteinExistence type="predicted"/>
<dbReference type="EMBL" id="BGJZ01000279">
    <property type="protein sequence ID" value="GBH11762.1"/>
    <property type="molecule type" value="Genomic_DNA"/>
</dbReference>
<dbReference type="GO" id="GO:0008233">
    <property type="term" value="F:peptidase activity"/>
    <property type="evidence" value="ECO:0007669"/>
    <property type="project" value="UniProtKB-KW"/>
</dbReference>
<keyword evidence="1" id="KW-0378">Hydrolase</keyword>
<dbReference type="GO" id="GO:0006508">
    <property type="term" value="P:proteolysis"/>
    <property type="evidence" value="ECO:0007669"/>
    <property type="project" value="UniProtKB-KW"/>
</dbReference>
<evidence type="ECO:0000313" key="2">
    <source>
        <dbReference type="Proteomes" id="UP000247480"/>
    </source>
</evidence>
<sequence length="138" mass="14944">MSCRDAPRIHFANKANISCPHAARFNHQTALAHNVEKRDAAALTLKKVNTMKALLVALALCGVSSLAMAEESQTKVAAQQARVEQYTYGTHLDIARVISISQIPSVCEVVPARMVYEDSQGARHTMSYQVMGNGCSNG</sequence>
<dbReference type="InterPro" id="IPR021245">
    <property type="entry name" value="DUF2790"/>
</dbReference>
<dbReference type="Pfam" id="PF10976">
    <property type="entry name" value="DUF2790"/>
    <property type="match status" value="1"/>
</dbReference>
<keyword evidence="1" id="KW-0645">Protease</keyword>
<reference evidence="1 2" key="1">
    <citation type="submission" date="2018-04" db="EMBL/GenBank/DDBJ databases">
        <title>Draft genome sequence of Pseudomonas syringae pv. actinidiae biovar 1 strains isolated from kiwifruit in Kagawa prefecture.</title>
        <authorList>
            <person name="Tabuchi M."/>
            <person name="Saito M."/>
            <person name="Fujiwara S."/>
            <person name="Sasa N."/>
            <person name="Akimitsu K."/>
            <person name="Gomi K."/>
            <person name="Konishi-Sugita S."/>
            <person name="Hamano K."/>
            <person name="Kataoka I."/>
        </authorList>
    </citation>
    <scope>NUCLEOTIDE SEQUENCE [LARGE SCALE GENOMIC DNA]</scope>
    <source>
        <strain evidence="1 2">MAFF212206</strain>
    </source>
</reference>
<dbReference type="Proteomes" id="UP000247480">
    <property type="component" value="Unassembled WGS sequence"/>
</dbReference>
<evidence type="ECO:0000313" key="1">
    <source>
        <dbReference type="EMBL" id="GBH11762.1"/>
    </source>
</evidence>
<comment type="caution">
    <text evidence="1">The sequence shown here is derived from an EMBL/GenBank/DDBJ whole genome shotgun (WGS) entry which is preliminary data.</text>
</comment>
<name>A0A2V0QR74_PSESF</name>
<organism evidence="1 2">
    <name type="scientific">Pseudomonas syringae pv. actinidiae</name>
    <dbReference type="NCBI Taxonomy" id="103796"/>
    <lineage>
        <taxon>Bacteria</taxon>
        <taxon>Pseudomonadati</taxon>
        <taxon>Pseudomonadota</taxon>
        <taxon>Gammaproteobacteria</taxon>
        <taxon>Pseudomonadales</taxon>
        <taxon>Pseudomonadaceae</taxon>
        <taxon>Pseudomonas</taxon>
        <taxon>Pseudomonas syringae</taxon>
    </lineage>
</organism>
<protein>
    <submittedName>
        <fullName evidence="1">ATP-dependent Zn protease</fullName>
    </submittedName>
</protein>
<gene>
    <name evidence="1" type="ORF">KPSA1_05210</name>
</gene>
<accession>A0A2V0QR74</accession>